<evidence type="ECO:0000256" key="12">
    <source>
        <dbReference type="PIRSR" id="PIRSR602481-1"/>
    </source>
</evidence>
<dbReference type="GO" id="GO:0000976">
    <property type="term" value="F:transcription cis-regulatory region binding"/>
    <property type="evidence" value="ECO:0007669"/>
    <property type="project" value="TreeGrafter"/>
</dbReference>
<dbReference type="GO" id="GO:0045892">
    <property type="term" value="P:negative regulation of DNA-templated transcription"/>
    <property type="evidence" value="ECO:0007669"/>
    <property type="project" value="TreeGrafter"/>
</dbReference>
<dbReference type="FunFam" id="1.10.10.10:FF:000007">
    <property type="entry name" value="Ferric uptake regulation protein"/>
    <property type="match status" value="1"/>
</dbReference>
<keyword evidence="8 12" id="KW-0862">Zinc</keyword>
<evidence type="ECO:0000313" key="15">
    <source>
        <dbReference type="EMBL" id="PCE22153.1"/>
    </source>
</evidence>
<comment type="similarity">
    <text evidence="2 14">Belongs to the Fur family.</text>
</comment>
<dbReference type="GO" id="GO:1900705">
    <property type="term" value="P:negative regulation of siderophore biosynthetic process"/>
    <property type="evidence" value="ECO:0007669"/>
    <property type="project" value="TreeGrafter"/>
</dbReference>
<feature type="binding site" evidence="12">
    <location>
        <position position="135"/>
    </location>
    <ligand>
        <name>Zn(2+)</name>
        <dbReference type="ChEBI" id="CHEBI:29105"/>
    </ligand>
</feature>
<dbReference type="PANTHER" id="PTHR33202:SF2">
    <property type="entry name" value="FERRIC UPTAKE REGULATION PROTEIN"/>
    <property type="match status" value="1"/>
</dbReference>
<evidence type="ECO:0000256" key="8">
    <source>
        <dbReference type="ARBA" id="ARBA00022833"/>
    </source>
</evidence>
<evidence type="ECO:0000256" key="1">
    <source>
        <dbReference type="ARBA" id="ARBA00004496"/>
    </source>
</evidence>
<keyword evidence="9 14" id="KW-0805">Transcription regulation</keyword>
<comment type="subunit">
    <text evidence="3 14">Homodimer.</text>
</comment>
<gene>
    <name evidence="14" type="primary">fur</name>
    <name evidence="15" type="ORF">BWP39_20995</name>
</gene>
<dbReference type="GO" id="GO:0005829">
    <property type="term" value="C:cytosol"/>
    <property type="evidence" value="ECO:0007669"/>
    <property type="project" value="TreeGrafter"/>
</dbReference>
<evidence type="ECO:0000256" key="3">
    <source>
        <dbReference type="ARBA" id="ARBA00011738"/>
    </source>
</evidence>
<keyword evidence="6 14" id="KW-0678">Repressor</keyword>
<comment type="cofactor">
    <cofactor evidence="12">
        <name>Zn(2+)</name>
        <dbReference type="ChEBI" id="CHEBI:29105"/>
    </cofactor>
    <text evidence="12">Binds 1 zinc ion per subunit.</text>
</comment>
<evidence type="ECO:0000256" key="7">
    <source>
        <dbReference type="ARBA" id="ARBA00022723"/>
    </source>
</evidence>
<evidence type="ECO:0000256" key="2">
    <source>
        <dbReference type="ARBA" id="ARBA00007957"/>
    </source>
</evidence>
<reference evidence="15 16" key="1">
    <citation type="submission" date="2017-01" db="EMBL/GenBank/DDBJ databases">
        <title>Whole-Genome Shotgun Sequencing of Two beta-Proteobacterial Species in Search of the Bulgecin Biosynthetic Cluster.</title>
        <authorList>
            <person name="Horsman M.E."/>
            <person name="Marous D.R."/>
            <person name="Li R."/>
            <person name="Oliver R.A."/>
            <person name="Byun B."/>
            <person name="Emrich S.J."/>
            <person name="Boggess B."/>
            <person name="Townsend C.A."/>
            <person name="Mobashery S."/>
        </authorList>
    </citation>
    <scope>NUCLEOTIDE SEQUENCE [LARGE SCALE GENOMIC DNA]</scope>
    <source>
        <strain evidence="15 16">ATCC 31363</strain>
    </source>
</reference>
<organism evidence="15 16">
    <name type="scientific">Paraburkholderia acidicola</name>
    <dbReference type="NCBI Taxonomy" id="1912599"/>
    <lineage>
        <taxon>Bacteria</taxon>
        <taxon>Pseudomonadati</taxon>
        <taxon>Pseudomonadota</taxon>
        <taxon>Betaproteobacteria</taxon>
        <taxon>Burkholderiales</taxon>
        <taxon>Burkholderiaceae</taxon>
        <taxon>Paraburkholderia</taxon>
    </lineage>
</organism>
<keyword evidence="5 14" id="KW-0963">Cytoplasm</keyword>
<comment type="caution">
    <text evidence="15">The sequence shown here is derived from an EMBL/GenBank/DDBJ whole genome shotgun (WGS) entry which is preliminary data.</text>
</comment>
<dbReference type="EMBL" id="MTZV01000006">
    <property type="protein sequence ID" value="PCE22153.1"/>
    <property type="molecule type" value="Genomic_DNA"/>
</dbReference>
<evidence type="ECO:0000256" key="13">
    <source>
        <dbReference type="PIRSR" id="PIRSR602481-2"/>
    </source>
</evidence>
<evidence type="ECO:0000256" key="14">
    <source>
        <dbReference type="RuleBase" id="RU364037"/>
    </source>
</evidence>
<dbReference type="InterPro" id="IPR036388">
    <property type="entry name" value="WH-like_DNA-bd_sf"/>
</dbReference>
<evidence type="ECO:0000256" key="5">
    <source>
        <dbReference type="ARBA" id="ARBA00022490"/>
    </source>
</evidence>
<keyword evidence="10 14" id="KW-0238">DNA-binding</keyword>
<dbReference type="CDD" id="cd07153">
    <property type="entry name" value="Fur_like"/>
    <property type="match status" value="1"/>
</dbReference>
<name>A0A2A4EL71_9BURK</name>
<dbReference type="PANTHER" id="PTHR33202">
    <property type="entry name" value="ZINC UPTAKE REGULATION PROTEIN"/>
    <property type="match status" value="1"/>
</dbReference>
<feature type="binding site" evidence="13">
    <location>
        <position position="86"/>
    </location>
    <ligand>
        <name>Fe cation</name>
        <dbReference type="ChEBI" id="CHEBI:24875"/>
    </ligand>
</feature>
<feature type="binding site" evidence="12">
    <location>
        <position position="95"/>
    </location>
    <ligand>
        <name>Zn(2+)</name>
        <dbReference type="ChEBI" id="CHEBI:29105"/>
    </ligand>
</feature>
<keyword evidence="11 14" id="KW-0804">Transcription</keyword>
<dbReference type="RefSeq" id="WP_096723703.1">
    <property type="nucleotide sequence ID" value="NZ_MTZV01000006.1"/>
</dbReference>
<dbReference type="SUPFAM" id="SSF46785">
    <property type="entry name" value="Winged helix' DNA-binding domain"/>
    <property type="match status" value="1"/>
</dbReference>
<dbReference type="OrthoDB" id="8659436at2"/>
<evidence type="ECO:0000256" key="9">
    <source>
        <dbReference type="ARBA" id="ARBA00023015"/>
    </source>
</evidence>
<keyword evidence="7 12" id="KW-0479">Metal-binding</keyword>
<dbReference type="InterPro" id="IPR043135">
    <property type="entry name" value="Fur_C"/>
</dbReference>
<evidence type="ECO:0000313" key="16">
    <source>
        <dbReference type="Proteomes" id="UP000218022"/>
    </source>
</evidence>
<dbReference type="AlphaFoldDB" id="A0A2A4EL71"/>
<dbReference type="InterPro" id="IPR002481">
    <property type="entry name" value="FUR"/>
</dbReference>
<accession>A0A2A4EL71</accession>
<evidence type="ECO:0000256" key="11">
    <source>
        <dbReference type="ARBA" id="ARBA00023163"/>
    </source>
</evidence>
<keyword evidence="13 14" id="KW-0408">Iron</keyword>
<dbReference type="Pfam" id="PF01475">
    <property type="entry name" value="FUR"/>
    <property type="match status" value="1"/>
</dbReference>
<feature type="binding site" evidence="12">
    <location>
        <position position="92"/>
    </location>
    <ligand>
        <name>Zn(2+)</name>
        <dbReference type="ChEBI" id="CHEBI:29105"/>
    </ligand>
</feature>
<evidence type="ECO:0000256" key="4">
    <source>
        <dbReference type="ARBA" id="ARBA00020910"/>
    </source>
</evidence>
<dbReference type="GO" id="GO:0003700">
    <property type="term" value="F:DNA-binding transcription factor activity"/>
    <property type="evidence" value="ECO:0007669"/>
    <property type="project" value="UniProtKB-UniRule"/>
</dbReference>
<dbReference type="Gene3D" id="1.10.10.10">
    <property type="entry name" value="Winged helix-like DNA-binding domain superfamily/Winged helix DNA-binding domain"/>
    <property type="match status" value="1"/>
</dbReference>
<sequence>MTIHEDLQNVGLRATRPRVLVLDLFRTHGHIHLSAEQIYRRVTEEVRQMSLPTVYRVLGQLVGVGLLASVTFGDGRTVYELSDGKHHDHLICTGCGRVQEFFDPVIDARQAAVASDLDFQVANRQLVLFGLCATCRRHAS</sequence>
<protein>
    <recommendedName>
        <fullName evidence="4 14">Ferric uptake regulation protein</fullName>
    </recommendedName>
</protein>
<feature type="binding site" evidence="13">
    <location>
        <position position="88"/>
    </location>
    <ligand>
        <name>Fe cation</name>
        <dbReference type="ChEBI" id="CHEBI:24875"/>
    </ligand>
</feature>
<dbReference type="GO" id="GO:0008270">
    <property type="term" value="F:zinc ion binding"/>
    <property type="evidence" value="ECO:0007669"/>
    <property type="project" value="TreeGrafter"/>
</dbReference>
<feature type="binding site" evidence="12">
    <location>
        <position position="132"/>
    </location>
    <ligand>
        <name>Zn(2+)</name>
        <dbReference type="ChEBI" id="CHEBI:29105"/>
    </ligand>
</feature>
<comment type="cofactor">
    <cofactor evidence="13">
        <name>Mn(2+)</name>
        <dbReference type="ChEBI" id="CHEBI:29035"/>
    </cofactor>
    <cofactor evidence="13">
        <name>Fe(2+)</name>
        <dbReference type="ChEBI" id="CHEBI:29033"/>
    </cofactor>
    <text evidence="13">Binds 1 Mn(2+) or Fe(2+) ion per subunit.</text>
</comment>
<dbReference type="InterPro" id="IPR036390">
    <property type="entry name" value="WH_DNA-bd_sf"/>
</dbReference>
<evidence type="ECO:0000256" key="6">
    <source>
        <dbReference type="ARBA" id="ARBA00022491"/>
    </source>
</evidence>
<comment type="subcellular location">
    <subcellularLocation>
        <location evidence="1 14">Cytoplasm</location>
    </subcellularLocation>
</comment>
<evidence type="ECO:0000256" key="10">
    <source>
        <dbReference type="ARBA" id="ARBA00023125"/>
    </source>
</evidence>
<dbReference type="Gene3D" id="3.30.1490.190">
    <property type="match status" value="1"/>
</dbReference>
<proteinExistence type="inferred from homology"/>
<dbReference type="Proteomes" id="UP000218022">
    <property type="component" value="Unassembled WGS sequence"/>
</dbReference>